<keyword evidence="1" id="KW-1133">Transmembrane helix</keyword>
<organism evidence="3 4">
    <name type="scientific">Clostridium tagluense</name>
    <dbReference type="NCBI Taxonomy" id="360422"/>
    <lineage>
        <taxon>Bacteria</taxon>
        <taxon>Bacillati</taxon>
        <taxon>Bacillota</taxon>
        <taxon>Clostridia</taxon>
        <taxon>Eubacteriales</taxon>
        <taxon>Clostridiaceae</taxon>
        <taxon>Clostridium</taxon>
    </lineage>
</organism>
<reference evidence="3 4" key="1">
    <citation type="submission" date="2018-11" db="EMBL/GenBank/DDBJ databases">
        <title>Genome sequencing and assembly of Clostridium tagluense strain A121.</title>
        <authorList>
            <person name="Murakami T."/>
            <person name="Segawa T."/>
            <person name="Shcherbakova V.A."/>
            <person name="Mori H."/>
            <person name="Yoshimura Y."/>
        </authorList>
    </citation>
    <scope>NUCLEOTIDE SEQUENCE [LARGE SCALE GENOMIC DNA]</scope>
    <source>
        <strain evidence="3 4">A121</strain>
    </source>
</reference>
<evidence type="ECO:0000256" key="1">
    <source>
        <dbReference type="SAM" id="Phobius"/>
    </source>
</evidence>
<gene>
    <name evidence="3" type="ORF">Ctaglu_28080</name>
</gene>
<feature type="transmembrane region" description="Helical" evidence="1">
    <location>
        <begin position="189"/>
        <end position="215"/>
    </location>
</feature>
<dbReference type="RefSeq" id="WP_125002749.1">
    <property type="nucleotide sequence ID" value="NZ_BHYK01000015.1"/>
</dbReference>
<dbReference type="Pfam" id="PF03703">
    <property type="entry name" value="bPH_2"/>
    <property type="match status" value="1"/>
</dbReference>
<dbReference type="PANTHER" id="PTHR34473:SF2">
    <property type="entry name" value="UPF0699 TRANSMEMBRANE PROTEIN YDBT"/>
    <property type="match status" value="1"/>
</dbReference>
<dbReference type="AlphaFoldDB" id="A0A401UNR9"/>
<evidence type="ECO:0000313" key="4">
    <source>
        <dbReference type="Proteomes" id="UP000287872"/>
    </source>
</evidence>
<feature type="transmembrane region" description="Helical" evidence="1">
    <location>
        <begin position="57"/>
        <end position="77"/>
    </location>
</feature>
<accession>A0A401UNR9</accession>
<dbReference type="InterPro" id="IPR005182">
    <property type="entry name" value="YdbS-like_PH"/>
</dbReference>
<protein>
    <recommendedName>
        <fullName evidence="2">YdbS-like PH domain-containing protein</fullName>
    </recommendedName>
</protein>
<sequence length="292" mass="33963">MREINNKDGNENQVQECAKEFTTPLKDLFMMATMYSSILVLLFIIVSVYFKIEDRVIFIMLFVSWIICVVVTIIKYYNFTVIRDTNDIKLSYGLFHKKEMVIPIKGIQSLIIVEGIIKKPLGYFSLKVETIGCGKNKGKSKMICPIAKSKVLNKFFEEILPEMNITYDLRNSPEKALNGFLLFRLLKEAMIIGLITIFIPYGYYGFLLIPILLFWHNIRFKDNGLYYGKHFVVMRFRKLDRKTVIIHKDCIQSFEKEQNVLQKRKAIAKYKVTIAGACKSYKVGYISENISC</sequence>
<dbReference type="OrthoDB" id="1932701at2"/>
<feature type="domain" description="YdbS-like PH" evidence="2">
    <location>
        <begin position="76"/>
        <end position="135"/>
    </location>
</feature>
<keyword evidence="1" id="KW-0472">Membrane</keyword>
<keyword evidence="1" id="KW-0812">Transmembrane</keyword>
<keyword evidence="4" id="KW-1185">Reference proteome</keyword>
<dbReference type="PANTHER" id="PTHR34473">
    <property type="entry name" value="UPF0699 TRANSMEMBRANE PROTEIN YDBS"/>
    <property type="match status" value="1"/>
</dbReference>
<feature type="transmembrane region" description="Helical" evidence="1">
    <location>
        <begin position="28"/>
        <end position="50"/>
    </location>
</feature>
<evidence type="ECO:0000259" key="2">
    <source>
        <dbReference type="Pfam" id="PF03703"/>
    </source>
</evidence>
<proteinExistence type="predicted"/>
<name>A0A401UNR9_9CLOT</name>
<dbReference type="EMBL" id="BHYK01000015">
    <property type="protein sequence ID" value="GCD11185.1"/>
    <property type="molecule type" value="Genomic_DNA"/>
</dbReference>
<dbReference type="Proteomes" id="UP000287872">
    <property type="component" value="Unassembled WGS sequence"/>
</dbReference>
<evidence type="ECO:0000313" key="3">
    <source>
        <dbReference type="EMBL" id="GCD11185.1"/>
    </source>
</evidence>
<comment type="caution">
    <text evidence="3">The sequence shown here is derived from an EMBL/GenBank/DDBJ whole genome shotgun (WGS) entry which is preliminary data.</text>
</comment>